<proteinExistence type="predicted"/>
<comment type="caution">
    <text evidence="1">The sequence shown here is derived from an EMBL/GenBank/DDBJ whole genome shotgun (WGS) entry which is preliminary data.</text>
</comment>
<dbReference type="EMBL" id="JAGFNK010000061">
    <property type="protein sequence ID" value="KAI9509575.1"/>
    <property type="molecule type" value="Genomic_DNA"/>
</dbReference>
<evidence type="ECO:0000313" key="1">
    <source>
        <dbReference type="EMBL" id="KAI9509575.1"/>
    </source>
</evidence>
<gene>
    <name evidence="1" type="ORF">F5148DRAFT_742806</name>
</gene>
<protein>
    <submittedName>
        <fullName evidence="1">Uncharacterized protein</fullName>
    </submittedName>
</protein>
<reference evidence="1" key="1">
    <citation type="submission" date="2021-03" db="EMBL/GenBank/DDBJ databases">
        <title>Evolutionary priming and transition to the ectomycorrhizal habit in an iconic lineage of mushroom-forming fungi: is preadaptation a requirement?</title>
        <authorList>
            <consortium name="DOE Joint Genome Institute"/>
            <person name="Looney B.P."/>
            <person name="Miyauchi S."/>
            <person name="Morin E."/>
            <person name="Drula E."/>
            <person name="Courty P.E."/>
            <person name="Chicoki N."/>
            <person name="Fauchery L."/>
            <person name="Kohler A."/>
            <person name="Kuo A."/>
            <person name="LaButti K."/>
            <person name="Pangilinan J."/>
            <person name="Lipzen A."/>
            <person name="Riley R."/>
            <person name="Andreopoulos W."/>
            <person name="He G."/>
            <person name="Johnson J."/>
            <person name="Barry K.W."/>
            <person name="Grigoriev I.V."/>
            <person name="Nagy L."/>
            <person name="Hibbett D."/>
            <person name="Henrissat B."/>
            <person name="Matheny P.B."/>
            <person name="Labbe J."/>
            <person name="Martin A.F."/>
        </authorList>
    </citation>
    <scope>NUCLEOTIDE SEQUENCE</scope>
    <source>
        <strain evidence="1">BPL698</strain>
    </source>
</reference>
<name>A0ACC0UDC9_9AGAM</name>
<organism evidence="1 2">
    <name type="scientific">Russula earlei</name>
    <dbReference type="NCBI Taxonomy" id="71964"/>
    <lineage>
        <taxon>Eukaryota</taxon>
        <taxon>Fungi</taxon>
        <taxon>Dikarya</taxon>
        <taxon>Basidiomycota</taxon>
        <taxon>Agaricomycotina</taxon>
        <taxon>Agaricomycetes</taxon>
        <taxon>Russulales</taxon>
        <taxon>Russulaceae</taxon>
        <taxon>Russula</taxon>
    </lineage>
</organism>
<accession>A0ACC0UDC9</accession>
<dbReference type="Proteomes" id="UP001207468">
    <property type="component" value="Unassembled WGS sequence"/>
</dbReference>
<keyword evidence="2" id="KW-1185">Reference proteome</keyword>
<sequence>MPRPKDRNTIPTTGTESHDVPRFIWTVQSCDQRRICAALVFPFSSFPSEWMFSFSVFTHILLPLRSRRIRSLSKSVSPFVPRWVQRVNFYCLCSVPILMYASMKTNRTMEKRTTSRMMRSESILCHGYTMMKTVHACLLSTGSQKSGSITDHERYLYNHVYVRPLGRPLPHLALTALLFCADGPFSGPRLGLASILIPLALFLSRAHNPGSLIL</sequence>
<evidence type="ECO:0000313" key="2">
    <source>
        <dbReference type="Proteomes" id="UP001207468"/>
    </source>
</evidence>